<evidence type="ECO:0000313" key="2">
    <source>
        <dbReference type="EMBL" id="KAK7962293.1"/>
    </source>
</evidence>
<accession>A0ABR1QR81</accession>
<name>A0ABR1QR81_9PEZI</name>
<protein>
    <submittedName>
        <fullName evidence="2">Uncharacterized protein</fullName>
    </submittedName>
</protein>
<keyword evidence="1" id="KW-0732">Signal</keyword>
<keyword evidence="3" id="KW-1185">Reference proteome</keyword>
<sequence>MQFAKSVLFIAFIMGVAHAAALAEDVAESHVMKRKSDAGLSLAAMNLPLEGRACTGSCKCAKGTPMGLYCGTCNQVPFSASGFDGQIFQCNPKGGCCSWGQSSRCAGSGAQGGTRCPE</sequence>
<feature type="chain" id="PRO_5046185196" evidence="1">
    <location>
        <begin position="20"/>
        <end position="118"/>
    </location>
</feature>
<dbReference type="Proteomes" id="UP001391051">
    <property type="component" value="Unassembled WGS sequence"/>
</dbReference>
<evidence type="ECO:0000256" key="1">
    <source>
        <dbReference type="SAM" id="SignalP"/>
    </source>
</evidence>
<organism evidence="2 3">
    <name type="scientific">Apiospora aurea</name>
    <dbReference type="NCBI Taxonomy" id="335848"/>
    <lineage>
        <taxon>Eukaryota</taxon>
        <taxon>Fungi</taxon>
        <taxon>Dikarya</taxon>
        <taxon>Ascomycota</taxon>
        <taxon>Pezizomycotina</taxon>
        <taxon>Sordariomycetes</taxon>
        <taxon>Xylariomycetidae</taxon>
        <taxon>Amphisphaeriales</taxon>
        <taxon>Apiosporaceae</taxon>
        <taxon>Apiospora</taxon>
    </lineage>
</organism>
<dbReference type="RefSeq" id="XP_066704404.1">
    <property type="nucleotide sequence ID" value="XM_066839340.1"/>
</dbReference>
<proteinExistence type="predicted"/>
<dbReference type="EMBL" id="JAQQWE010000002">
    <property type="protein sequence ID" value="KAK7962293.1"/>
    <property type="molecule type" value="Genomic_DNA"/>
</dbReference>
<evidence type="ECO:0000313" key="3">
    <source>
        <dbReference type="Proteomes" id="UP001391051"/>
    </source>
</evidence>
<gene>
    <name evidence="2" type="ORF">PG986_003118</name>
</gene>
<feature type="signal peptide" evidence="1">
    <location>
        <begin position="1"/>
        <end position="19"/>
    </location>
</feature>
<reference evidence="2 3" key="1">
    <citation type="submission" date="2023-01" db="EMBL/GenBank/DDBJ databases">
        <title>Analysis of 21 Apiospora genomes using comparative genomics revels a genus with tremendous synthesis potential of carbohydrate active enzymes and secondary metabolites.</title>
        <authorList>
            <person name="Sorensen T."/>
        </authorList>
    </citation>
    <scope>NUCLEOTIDE SEQUENCE [LARGE SCALE GENOMIC DNA]</scope>
    <source>
        <strain evidence="2 3">CBS 24483</strain>
    </source>
</reference>
<comment type="caution">
    <text evidence="2">The sequence shown here is derived from an EMBL/GenBank/DDBJ whole genome shotgun (WGS) entry which is preliminary data.</text>
</comment>
<dbReference type="GeneID" id="92072402"/>